<dbReference type="GO" id="GO:0002099">
    <property type="term" value="P:tRNA wobble guanine modification"/>
    <property type="evidence" value="ECO:0007669"/>
    <property type="project" value="TreeGrafter"/>
</dbReference>
<dbReference type="GO" id="GO:0008270">
    <property type="term" value="F:zinc ion binding"/>
    <property type="evidence" value="ECO:0007669"/>
    <property type="project" value="UniProtKB-UniRule"/>
</dbReference>
<dbReference type="NCBIfam" id="TIGR00449">
    <property type="entry name" value="tgt_general"/>
    <property type="match status" value="1"/>
</dbReference>
<keyword evidence="2 6" id="KW-0808">Transferase</keyword>
<evidence type="ECO:0000256" key="6">
    <source>
        <dbReference type="HAMAP-Rule" id="MF_01634"/>
    </source>
</evidence>
<evidence type="ECO:0000256" key="5">
    <source>
        <dbReference type="ARBA" id="ARBA00022833"/>
    </source>
</evidence>
<dbReference type="SUPFAM" id="SSF88802">
    <property type="entry name" value="Pre-PUA domain"/>
    <property type="match status" value="1"/>
</dbReference>
<dbReference type="RefSeq" id="WP_012608925.1">
    <property type="nucleotide sequence ID" value="NC_011766.1"/>
</dbReference>
<dbReference type="HOGENOM" id="CLU_030083_0_0_2"/>
<feature type="binding site" evidence="6">
    <location>
        <position position="277"/>
    </location>
    <ligand>
        <name>Zn(2+)</name>
        <dbReference type="ChEBI" id="CHEBI:29105"/>
    </ligand>
</feature>
<comment type="similarity">
    <text evidence="6">Belongs to the archaeosine tRNA-ribosyltransferase family.</text>
</comment>
<dbReference type="GO" id="GO:0016763">
    <property type="term" value="F:pentosyltransferase activity"/>
    <property type="evidence" value="ECO:0007669"/>
    <property type="project" value="UniProtKB-UniRule"/>
</dbReference>
<accession>B8D653</accession>
<comment type="function">
    <text evidence="6">Exchanges the guanine residue with 7-cyano-7-deazaguanine (preQ0) at position 15 in the dihydrouridine loop (D-loop) of archaeal tRNAs.</text>
</comment>
<dbReference type="KEGG" id="dka:DKAM_1258"/>
<dbReference type="InterPro" id="IPR036511">
    <property type="entry name" value="TGT-like_sf"/>
</dbReference>
<keyword evidence="3 6" id="KW-0819">tRNA processing</keyword>
<dbReference type="InterPro" id="IPR004804">
    <property type="entry name" value="TgtA"/>
</dbReference>
<keyword evidence="4 6" id="KW-0479">Metal-binding</keyword>
<dbReference type="InterPro" id="IPR002616">
    <property type="entry name" value="tRNA_ribo_trans-like"/>
</dbReference>
<proteinExistence type="inferred from homology"/>
<reference evidence="8 9" key="1">
    <citation type="journal article" date="2009" name="J. Bacteriol.">
        <title>Complete genome sequence of the anaerobic, protein-degrading hyperthermophilic crenarchaeon Desulfurococcus kamchatkensis.</title>
        <authorList>
            <person name="Ravin N.V."/>
            <person name="Mardanov A.V."/>
            <person name="Beletsky A.V."/>
            <person name="Kublanov I.V."/>
            <person name="Kolganova T.V."/>
            <person name="Lebedinsky A.V."/>
            <person name="Chernyh N.A."/>
            <person name="Bonch-Osmolovskaya E.A."/>
            <person name="Skryabin K.G."/>
        </authorList>
    </citation>
    <scope>NUCLEOTIDE SEQUENCE [LARGE SCALE GENOMIC DNA]</scope>
    <source>
        <strain evidence="9">DSM 18924 / JCM 16383 / VKM B-2413 / 1221n</strain>
    </source>
</reference>
<dbReference type="EMBL" id="CP001140">
    <property type="protein sequence ID" value="ACL11584.1"/>
    <property type="molecule type" value="Genomic_DNA"/>
</dbReference>
<evidence type="ECO:0000256" key="1">
    <source>
        <dbReference type="ARBA" id="ARBA00022676"/>
    </source>
</evidence>
<evidence type="ECO:0000313" key="8">
    <source>
        <dbReference type="EMBL" id="ACL11584.1"/>
    </source>
</evidence>
<comment type="catalytic activity">
    <reaction evidence="6">
        <text>guanosine(15) in tRNA + 7-cyano-7-carbaguanine = 7-cyano-7-carbaguanosine(15) in tRNA + guanine</text>
        <dbReference type="Rhea" id="RHEA:43164"/>
        <dbReference type="Rhea" id="RHEA-COMP:10371"/>
        <dbReference type="Rhea" id="RHEA-COMP:10372"/>
        <dbReference type="ChEBI" id="CHEBI:16235"/>
        <dbReference type="ChEBI" id="CHEBI:45075"/>
        <dbReference type="ChEBI" id="CHEBI:74269"/>
        <dbReference type="ChEBI" id="CHEBI:82850"/>
        <dbReference type="EC" id="2.4.2.48"/>
    </reaction>
</comment>
<organism evidence="8 9">
    <name type="scientific">Desulfurococcus amylolyticus (strain DSM 18924 / JCM 16383 / VKM B-2413 / 1221n)</name>
    <name type="common">Desulfurococcus kamchatkensis</name>
    <dbReference type="NCBI Taxonomy" id="490899"/>
    <lineage>
        <taxon>Archaea</taxon>
        <taxon>Thermoproteota</taxon>
        <taxon>Thermoprotei</taxon>
        <taxon>Desulfurococcales</taxon>
        <taxon>Desulfurococcaceae</taxon>
        <taxon>Desulfurococcus</taxon>
    </lineage>
</organism>
<evidence type="ECO:0000256" key="3">
    <source>
        <dbReference type="ARBA" id="ARBA00022694"/>
    </source>
</evidence>
<dbReference type="GeneID" id="7171324"/>
<dbReference type="Proteomes" id="UP000006903">
    <property type="component" value="Chromosome"/>
</dbReference>
<sequence length="520" mass="59723">MFFEPREYDLAGRITRLTTRHGSIETPYLFPVINPLKQEVPLDKLLELGFNGLITNAYLFYKRNKGVAKPIHDELKWSKTIMTDSGGYQVLIYGDVEVDNKTIVSYQRRIGVDIGVILDKPTGNRASYKEAVESIYETYRRAVEAAPLISDSDQLWVLPIQGIPYNELVERSSILAWKLPVYSIYAIGSPTVLLEKYSYSKIIESLILAKRLLPPGKPIHVFGVGHPMALPFLVAAGGDLFDSASYILYARDDRYMTETGTRNIRDLHYLPCNCPVCSRYTAKELLELPRQERTRLIALHNLYMLSKELKNVKQAIMEGRLWELLEYKSKGHPSLREAFNVLVKYRDLLKQYNPLSKPDTKALFLIDRSSTRNPRVEETKTRISNILGDSLRNKYIIIIPAYRKPYTSQDEYLDLENNLRGNNSIQVLFIHPFLGVIPPGLSSTYPFYQHESRFTTRDISPMEIGSLLSTLSRQGAKKIIIVEASWFTRKLYTKILRAFPDLRDKIAIYRIDEISSQIPL</sequence>
<dbReference type="UniPathway" id="UPA00393"/>
<dbReference type="Gene3D" id="3.20.20.105">
    <property type="entry name" value="Queuine tRNA-ribosyltransferase-like"/>
    <property type="match status" value="1"/>
</dbReference>
<evidence type="ECO:0000256" key="2">
    <source>
        <dbReference type="ARBA" id="ARBA00022679"/>
    </source>
</evidence>
<dbReference type="Pfam" id="PF01702">
    <property type="entry name" value="TGT"/>
    <property type="match status" value="1"/>
</dbReference>
<dbReference type="HAMAP" id="MF_01634">
    <property type="entry name" value="TgtA_arch"/>
    <property type="match status" value="1"/>
</dbReference>
<keyword evidence="5 6" id="KW-0862">Zinc</keyword>
<dbReference type="InterPro" id="IPR050076">
    <property type="entry name" value="ArchSynthase1/Queuine_TRR"/>
</dbReference>
<evidence type="ECO:0000313" key="9">
    <source>
        <dbReference type="Proteomes" id="UP000006903"/>
    </source>
</evidence>
<dbReference type="AlphaFoldDB" id="B8D653"/>
<feature type="binding site" evidence="6">
    <location>
        <position position="274"/>
    </location>
    <ligand>
        <name>Zn(2+)</name>
        <dbReference type="ChEBI" id="CHEBI:29105"/>
    </ligand>
</feature>
<protein>
    <recommendedName>
        <fullName evidence="6">tRNA-guanine(15) transglycosylase</fullName>
        <ecNumber evidence="6">2.4.2.48</ecNumber>
    </recommendedName>
    <alternativeName>
        <fullName evidence="6">7-cyano-7-deazaguanine tRNA-ribosyltransferase</fullName>
    </alternativeName>
    <alternativeName>
        <fullName evidence="6">Archaeal tRNA-guanine transglycosylase</fullName>
    </alternativeName>
</protein>
<dbReference type="eggNOG" id="arCOG00989">
    <property type="taxonomic scope" value="Archaea"/>
</dbReference>
<gene>
    <name evidence="6" type="primary">tgtA</name>
    <name evidence="8" type="ordered locus">DKAM_1258</name>
</gene>
<dbReference type="SUPFAM" id="SSF51713">
    <property type="entry name" value="tRNA-guanine transglycosylase"/>
    <property type="match status" value="1"/>
</dbReference>
<feature type="domain" description="tRNA-guanine(15) transglycosylase-like" evidence="7">
    <location>
        <begin position="12"/>
        <end position="332"/>
    </location>
</feature>
<dbReference type="NCBIfam" id="TIGR00432">
    <property type="entry name" value="arcsn_tRNA_tgt"/>
    <property type="match status" value="1"/>
</dbReference>
<dbReference type="STRING" id="490899.DKAM_1258"/>
<feature type="binding site" evidence="6">
    <location>
        <position position="119"/>
    </location>
    <ligand>
        <name>substrate</name>
    </ligand>
</feature>
<dbReference type="PANTHER" id="PTHR46499">
    <property type="entry name" value="QUEUINE TRNA-RIBOSYLTRANSFERASE"/>
    <property type="match status" value="1"/>
</dbReference>
<dbReference type="GO" id="GO:0005737">
    <property type="term" value="C:cytoplasm"/>
    <property type="evidence" value="ECO:0007669"/>
    <property type="project" value="TreeGrafter"/>
</dbReference>
<comment type="cofactor">
    <cofactor evidence="6">
        <name>Zn(2+)</name>
        <dbReference type="ChEBI" id="CHEBI:29105"/>
    </cofactor>
    <text evidence="6">Binds 1 zinc ion per subunit.</text>
</comment>
<evidence type="ECO:0000259" key="7">
    <source>
        <dbReference type="Pfam" id="PF01702"/>
    </source>
</evidence>
<comment type="pathway">
    <text evidence="6">tRNA modification; archaeosine-tRNA biosynthesis.</text>
</comment>
<dbReference type="PANTHER" id="PTHR46499:SF1">
    <property type="entry name" value="QUEUINE TRNA-RIBOSYLTRANSFERASE"/>
    <property type="match status" value="1"/>
</dbReference>
<comment type="caution">
    <text evidence="6">Lacks conserved residue(s) required for the propagation of feature annotation.</text>
</comment>
<feature type="active site" description="Nucleophile" evidence="6">
    <location>
        <position position="84"/>
    </location>
</feature>
<name>B8D653_DESA1</name>
<evidence type="ECO:0000256" key="4">
    <source>
        <dbReference type="ARBA" id="ARBA00022723"/>
    </source>
</evidence>
<dbReference type="EC" id="2.4.2.48" evidence="6"/>
<feature type="binding site" evidence="6">
    <location>
        <position position="272"/>
    </location>
    <ligand>
        <name>Zn(2+)</name>
        <dbReference type="ChEBI" id="CHEBI:29105"/>
    </ligand>
</feature>
<keyword evidence="1 6" id="KW-0328">Glycosyltransferase</keyword>